<comment type="caution">
    <text evidence="2">The sequence shown here is derived from an EMBL/GenBank/DDBJ whole genome shotgun (WGS) entry which is preliminary data.</text>
</comment>
<dbReference type="CDD" id="cd07247">
    <property type="entry name" value="SgaA_N_like"/>
    <property type="match status" value="1"/>
</dbReference>
<protein>
    <recommendedName>
        <fullName evidence="1">VOC domain-containing protein</fullName>
    </recommendedName>
</protein>
<dbReference type="InterPro" id="IPR037523">
    <property type="entry name" value="VOC_core"/>
</dbReference>
<keyword evidence="3" id="KW-1185">Reference proteome</keyword>
<dbReference type="PANTHER" id="PTHR33993:SF1">
    <property type="entry name" value="GLYOXALASE FAMILY PROTEIN"/>
    <property type="match status" value="1"/>
</dbReference>
<accession>A0A4R2GXZ5</accession>
<gene>
    <name evidence="2" type="ORF">EV666_101383</name>
</gene>
<dbReference type="PROSITE" id="PS51819">
    <property type="entry name" value="VOC"/>
    <property type="match status" value="1"/>
</dbReference>
<name>A0A4R2GXZ5_9HYPH</name>
<dbReference type="AlphaFoldDB" id="A0A4R2GXZ5"/>
<reference evidence="2 3" key="1">
    <citation type="submission" date="2019-03" db="EMBL/GenBank/DDBJ databases">
        <title>Genomic Encyclopedia of Type Strains, Phase IV (KMG-IV): sequencing the most valuable type-strain genomes for metagenomic binning, comparative biology and taxonomic classification.</title>
        <authorList>
            <person name="Goeker M."/>
        </authorList>
    </citation>
    <scope>NUCLEOTIDE SEQUENCE [LARGE SCALE GENOMIC DNA]</scope>
    <source>
        <strain evidence="2 3">DSM 22958</strain>
    </source>
</reference>
<dbReference type="Gene3D" id="3.10.180.10">
    <property type="entry name" value="2,3-Dihydroxybiphenyl 1,2-Dioxygenase, domain 1"/>
    <property type="match status" value="1"/>
</dbReference>
<dbReference type="InterPro" id="IPR052164">
    <property type="entry name" value="Anthracycline_SecMetBiosynth"/>
</dbReference>
<dbReference type="InterPro" id="IPR029068">
    <property type="entry name" value="Glyas_Bleomycin-R_OHBP_Dase"/>
</dbReference>
<evidence type="ECO:0000313" key="3">
    <source>
        <dbReference type="Proteomes" id="UP000294881"/>
    </source>
</evidence>
<dbReference type="Pfam" id="PF00903">
    <property type="entry name" value="Glyoxalase"/>
    <property type="match status" value="1"/>
</dbReference>
<dbReference type="RefSeq" id="WP_132002128.1">
    <property type="nucleotide sequence ID" value="NZ_JBHUNN010000002.1"/>
</dbReference>
<proteinExistence type="predicted"/>
<organism evidence="2 3">
    <name type="scientific">Camelimonas lactis</name>
    <dbReference type="NCBI Taxonomy" id="659006"/>
    <lineage>
        <taxon>Bacteria</taxon>
        <taxon>Pseudomonadati</taxon>
        <taxon>Pseudomonadota</taxon>
        <taxon>Alphaproteobacteria</taxon>
        <taxon>Hyphomicrobiales</taxon>
        <taxon>Chelatococcaceae</taxon>
        <taxon>Camelimonas</taxon>
    </lineage>
</organism>
<dbReference type="EMBL" id="SLWL01000001">
    <property type="protein sequence ID" value="TCO16132.1"/>
    <property type="molecule type" value="Genomic_DNA"/>
</dbReference>
<dbReference type="InterPro" id="IPR004360">
    <property type="entry name" value="Glyas_Fos-R_dOase_dom"/>
</dbReference>
<dbReference type="Proteomes" id="UP000294881">
    <property type="component" value="Unassembled WGS sequence"/>
</dbReference>
<evidence type="ECO:0000259" key="1">
    <source>
        <dbReference type="PROSITE" id="PS51819"/>
    </source>
</evidence>
<dbReference type="OrthoDB" id="9792323at2"/>
<feature type="domain" description="VOC" evidence="1">
    <location>
        <begin position="10"/>
        <end position="114"/>
    </location>
</feature>
<dbReference type="SUPFAM" id="SSF54593">
    <property type="entry name" value="Glyoxalase/Bleomycin resistance protein/Dihydroxybiphenyl dioxygenase"/>
    <property type="match status" value="1"/>
</dbReference>
<sequence length="115" mass="12059">MPDATPAKLAIDYVEFSSPDVAATTAFFTNAFGWNFVDYGPDYQALDGAGLDGGVARASLAPPLVILKTDDLEAALARVKAAGGVVTADIFDFPGGRRFQFREPGGTELAVWSAT</sequence>
<dbReference type="PANTHER" id="PTHR33993">
    <property type="entry name" value="GLYOXALASE-RELATED"/>
    <property type="match status" value="1"/>
</dbReference>
<evidence type="ECO:0000313" key="2">
    <source>
        <dbReference type="EMBL" id="TCO16132.1"/>
    </source>
</evidence>